<evidence type="ECO:0000313" key="5">
    <source>
        <dbReference type="EMBL" id="OZG65732.1"/>
    </source>
</evidence>
<proteinExistence type="predicted"/>
<dbReference type="Pfam" id="PF01022">
    <property type="entry name" value="HTH_5"/>
    <property type="match status" value="1"/>
</dbReference>
<dbReference type="SUPFAM" id="SSF46785">
    <property type="entry name" value="Winged helix' DNA-binding domain"/>
    <property type="match status" value="1"/>
</dbReference>
<dbReference type="InterPro" id="IPR036390">
    <property type="entry name" value="WH_DNA-bd_sf"/>
</dbReference>
<dbReference type="InterPro" id="IPR051081">
    <property type="entry name" value="HTH_MetalResp_TranReg"/>
</dbReference>
<dbReference type="RefSeq" id="WP_094694337.1">
    <property type="nucleotide sequence ID" value="NZ_CALENZ010000016.1"/>
</dbReference>
<keyword evidence="2" id="KW-0238">DNA-binding</keyword>
<dbReference type="GO" id="GO:0003700">
    <property type="term" value="F:DNA-binding transcription factor activity"/>
    <property type="evidence" value="ECO:0007669"/>
    <property type="project" value="InterPro"/>
</dbReference>
<evidence type="ECO:0000256" key="1">
    <source>
        <dbReference type="ARBA" id="ARBA00023015"/>
    </source>
</evidence>
<comment type="caution">
    <text evidence="5">The sequence shown here is derived from an EMBL/GenBank/DDBJ whole genome shotgun (WGS) entry which is preliminary data.</text>
</comment>
<evidence type="ECO:0000256" key="2">
    <source>
        <dbReference type="ARBA" id="ARBA00023125"/>
    </source>
</evidence>
<keyword evidence="3" id="KW-0804">Transcription</keyword>
<dbReference type="InterPro" id="IPR011991">
    <property type="entry name" value="ArsR-like_HTH"/>
</dbReference>
<accession>A0A261G2S2</accession>
<organism evidence="5 6">
    <name type="scientific">Bifidobacterium aquikefiri</name>
    <dbReference type="NCBI Taxonomy" id="1653207"/>
    <lineage>
        <taxon>Bacteria</taxon>
        <taxon>Bacillati</taxon>
        <taxon>Actinomycetota</taxon>
        <taxon>Actinomycetes</taxon>
        <taxon>Bifidobacteriales</taxon>
        <taxon>Bifidobacteriaceae</taxon>
        <taxon>Bifidobacterium</taxon>
    </lineage>
</organism>
<dbReference type="AlphaFoldDB" id="A0A261G2S2"/>
<sequence length="200" mass="22720">MSSEELSKDTRADGALATIRQDSILLAVANPLRMRILGLLRTEGEKTVGQISELTGVAPGSVSFHLRKLSDAGMVCQDVKPQGDARRSWWKATYQAMRPPTRDDADRTSDADYAYRRAVAVTYESIYERYLDALPDLPQDWHGVGLSEDRIMELTPEETEEMSHEFDELARKWQGRAQHHADHDDRRKVALILQAFPWIP</sequence>
<keyword evidence="1" id="KW-0805">Transcription regulation</keyword>
<dbReference type="SMART" id="SM00418">
    <property type="entry name" value="HTH_ARSR"/>
    <property type="match status" value="1"/>
</dbReference>
<name>A0A261G2S2_9BIFI</name>
<dbReference type="PANTHER" id="PTHR33154">
    <property type="entry name" value="TRANSCRIPTIONAL REGULATOR, ARSR FAMILY"/>
    <property type="match status" value="1"/>
</dbReference>
<dbReference type="Proteomes" id="UP000216451">
    <property type="component" value="Unassembled WGS sequence"/>
</dbReference>
<dbReference type="CDD" id="cd00090">
    <property type="entry name" value="HTH_ARSR"/>
    <property type="match status" value="1"/>
</dbReference>
<feature type="domain" description="HTH arsR-type" evidence="4">
    <location>
        <begin position="23"/>
        <end position="103"/>
    </location>
</feature>
<dbReference type="EMBL" id="MWXA01000007">
    <property type="protein sequence ID" value="OZG65732.1"/>
    <property type="molecule type" value="Genomic_DNA"/>
</dbReference>
<dbReference type="Gene3D" id="1.10.10.10">
    <property type="entry name" value="Winged helix-like DNA-binding domain superfamily/Winged helix DNA-binding domain"/>
    <property type="match status" value="1"/>
</dbReference>
<keyword evidence="6" id="KW-1185">Reference proteome</keyword>
<dbReference type="GO" id="GO:0003677">
    <property type="term" value="F:DNA binding"/>
    <property type="evidence" value="ECO:0007669"/>
    <property type="project" value="UniProtKB-KW"/>
</dbReference>
<dbReference type="PANTHER" id="PTHR33154:SF33">
    <property type="entry name" value="TRANSCRIPTIONAL REPRESSOR SDPR"/>
    <property type="match status" value="1"/>
</dbReference>
<evidence type="ECO:0000259" key="4">
    <source>
        <dbReference type="SMART" id="SM00418"/>
    </source>
</evidence>
<evidence type="ECO:0000256" key="3">
    <source>
        <dbReference type="ARBA" id="ARBA00023163"/>
    </source>
</evidence>
<evidence type="ECO:0000313" key="6">
    <source>
        <dbReference type="Proteomes" id="UP000216451"/>
    </source>
</evidence>
<dbReference type="InterPro" id="IPR036388">
    <property type="entry name" value="WH-like_DNA-bd_sf"/>
</dbReference>
<dbReference type="GeneID" id="98296135"/>
<dbReference type="OrthoDB" id="7945987at2"/>
<gene>
    <name evidence="5" type="ORF">BAQU_1470</name>
</gene>
<reference evidence="5 6" key="1">
    <citation type="journal article" date="2017" name="BMC Genomics">
        <title>Comparative genomic and phylogenomic analyses of the Bifidobacteriaceae family.</title>
        <authorList>
            <person name="Lugli G.A."/>
            <person name="Milani C."/>
            <person name="Turroni F."/>
            <person name="Duranti S."/>
            <person name="Mancabelli L."/>
            <person name="Mangifesta M."/>
            <person name="Ferrario C."/>
            <person name="Modesto M."/>
            <person name="Mattarelli P."/>
            <person name="Jiri K."/>
            <person name="van Sinderen D."/>
            <person name="Ventura M."/>
        </authorList>
    </citation>
    <scope>NUCLEOTIDE SEQUENCE [LARGE SCALE GENOMIC DNA]</scope>
    <source>
        <strain evidence="5 6">LMG 28769</strain>
    </source>
</reference>
<protein>
    <submittedName>
        <fullName evidence="5">ArsR-family transcriptional regulator</fullName>
    </submittedName>
</protein>
<dbReference type="InterPro" id="IPR001845">
    <property type="entry name" value="HTH_ArsR_DNA-bd_dom"/>
</dbReference>